<feature type="domain" description="PilZ" evidence="1">
    <location>
        <begin position="94"/>
        <end position="204"/>
    </location>
</feature>
<evidence type="ECO:0000313" key="4">
    <source>
        <dbReference type="Proteomes" id="UP000736583"/>
    </source>
</evidence>
<protein>
    <submittedName>
        <fullName evidence="3">PilZ domain-containing protein</fullName>
    </submittedName>
</protein>
<comment type="caution">
    <text evidence="3">The sequence shown here is derived from an EMBL/GenBank/DDBJ whole genome shotgun (WGS) entry which is preliminary data.</text>
</comment>
<dbReference type="InterPro" id="IPR009875">
    <property type="entry name" value="PilZ_domain"/>
</dbReference>
<accession>A0ABS6EXV8</accession>
<dbReference type="EMBL" id="JAHLQL010000001">
    <property type="protein sequence ID" value="MBU5591061.1"/>
    <property type="molecule type" value="Genomic_DNA"/>
</dbReference>
<reference evidence="3 4" key="1">
    <citation type="submission" date="2021-06" db="EMBL/GenBank/DDBJ databases">
        <authorList>
            <person name="Sun Q."/>
            <person name="Li D."/>
        </authorList>
    </citation>
    <scope>NUCLEOTIDE SEQUENCE [LARGE SCALE GENOMIC DNA]</scope>
    <source>
        <strain evidence="3 4">MSJ-4</strain>
    </source>
</reference>
<gene>
    <name evidence="3" type="ORF">KQI89_04735</name>
</gene>
<feature type="domain" description="Type III secretion system flagellar brake protein YcgR PilZN" evidence="2">
    <location>
        <begin position="8"/>
        <end position="87"/>
    </location>
</feature>
<evidence type="ECO:0000313" key="3">
    <source>
        <dbReference type="EMBL" id="MBU5591061.1"/>
    </source>
</evidence>
<evidence type="ECO:0000259" key="1">
    <source>
        <dbReference type="Pfam" id="PF07238"/>
    </source>
</evidence>
<evidence type="ECO:0000259" key="2">
    <source>
        <dbReference type="Pfam" id="PF12945"/>
    </source>
</evidence>
<organism evidence="3 4">
    <name type="scientific">Clostridium simiarum</name>
    <dbReference type="NCBI Taxonomy" id="2841506"/>
    <lineage>
        <taxon>Bacteria</taxon>
        <taxon>Bacillati</taxon>
        <taxon>Bacillota</taxon>
        <taxon>Clostridia</taxon>
        <taxon>Eubacteriales</taxon>
        <taxon>Clostridiaceae</taxon>
        <taxon>Clostridium</taxon>
    </lineage>
</organism>
<keyword evidence="4" id="KW-1185">Reference proteome</keyword>
<sequence>MNRFKFNINNRLEVEWDEKYYKSSVMDVSDECITISVPMAQGRYIALSKGEDLEIIYYDYPNVYTFSTTVIGRSIKDNIPEIYVEHPKNIKKIQRRNHVRVSHVQDVNYCILDSKHSTETNLQQYNFERAIGIDISGGGMKLKTSKSINTGDIVLTQLINDDLELVVKGRIVRITKDEDNQNVCGVSFIDMDEKTEEKVIRFVFLLMRKQRKSALREG</sequence>
<dbReference type="RefSeq" id="WP_216456103.1">
    <property type="nucleotide sequence ID" value="NZ_JAHLQL010000001.1"/>
</dbReference>
<dbReference type="Pfam" id="PF12945">
    <property type="entry name" value="PilZNR"/>
    <property type="match status" value="1"/>
</dbReference>
<dbReference type="InterPro" id="IPR009926">
    <property type="entry name" value="T3SS_YcgR_PilZN"/>
</dbReference>
<dbReference type="Proteomes" id="UP000736583">
    <property type="component" value="Unassembled WGS sequence"/>
</dbReference>
<dbReference type="Pfam" id="PF07238">
    <property type="entry name" value="PilZ"/>
    <property type="match status" value="1"/>
</dbReference>
<name>A0ABS6EXV8_9CLOT</name>
<proteinExistence type="predicted"/>